<protein>
    <submittedName>
        <fullName evidence="1">Uncharacterized protein</fullName>
    </submittedName>
</protein>
<dbReference type="PATRIC" id="fig|525362.12.peg.176"/>
<dbReference type="AlphaFoldDB" id="E7FTF4"/>
<reference evidence="1 2" key="1">
    <citation type="submission" date="2011-01" db="EMBL/GenBank/DDBJ databases">
        <authorList>
            <person name="Muzny D."/>
            <person name="Qin X."/>
            <person name="Buhay C."/>
            <person name="Dugan-Rocha S."/>
            <person name="Ding Y."/>
            <person name="Chen G."/>
            <person name="Hawes A."/>
            <person name="Holder M."/>
            <person name="Jhangiani S."/>
            <person name="Johnson A."/>
            <person name="Khan Z."/>
            <person name="Li Z."/>
            <person name="Liu W."/>
            <person name="Liu X."/>
            <person name="Perez L."/>
            <person name="Shen H."/>
            <person name="Wang Q."/>
            <person name="Watt J."/>
            <person name="Xi L."/>
            <person name="Xin Y."/>
            <person name="Zhou J."/>
            <person name="Deng J."/>
            <person name="Jiang H."/>
            <person name="Liu Y."/>
            <person name="Qu J."/>
            <person name="Song X.-Z."/>
            <person name="Zhang L."/>
            <person name="Villasana D."/>
            <person name="Johnson A."/>
            <person name="Liu J."/>
            <person name="Liyanage D."/>
            <person name="Lorensuhewa L."/>
            <person name="Robinson T."/>
            <person name="Song A."/>
            <person name="Song B.-B."/>
            <person name="Dinh H."/>
            <person name="Thornton R."/>
            <person name="Coyle M."/>
            <person name="Francisco L."/>
            <person name="Jackson L."/>
            <person name="Javaid M."/>
            <person name="Korchina V."/>
            <person name="Kovar C."/>
            <person name="Mata R."/>
            <person name="Mathew T."/>
            <person name="Ngo R."/>
            <person name="Nguyen L."/>
            <person name="Nguyen N."/>
            <person name="Okwuonu G."/>
            <person name="Ongeri F."/>
            <person name="Pham C."/>
            <person name="Simmons D."/>
            <person name="Wilczek-Boney K."/>
            <person name="Hale W."/>
            <person name="Jakkamsetti A."/>
            <person name="Pham P."/>
            <person name="Ruth R."/>
            <person name="San Lucas F."/>
            <person name="Warren J."/>
            <person name="Zhang J."/>
            <person name="Zhao Z."/>
            <person name="Zhou C."/>
            <person name="Zhu D."/>
            <person name="Lee S."/>
            <person name="Bess C."/>
            <person name="Blankenburg K."/>
            <person name="Forbes L."/>
            <person name="Fu Q."/>
            <person name="Gubbala S."/>
            <person name="Hirani K."/>
            <person name="Jayaseelan J.C."/>
            <person name="Lara F."/>
            <person name="Munidasa M."/>
            <person name="Palculict T."/>
            <person name="Patil S."/>
            <person name="Pu L.-L."/>
            <person name="Saada N."/>
            <person name="Tang L."/>
            <person name="Weissenberger G."/>
            <person name="Zhu Y."/>
            <person name="Hemphill L."/>
            <person name="Shang Y."/>
            <person name="Youmans B."/>
            <person name="Ayvaz T."/>
            <person name="Ross M."/>
            <person name="Santibanez J."/>
            <person name="Aqrawi P."/>
            <person name="Gross S."/>
            <person name="Joshi V."/>
            <person name="Fowler G."/>
            <person name="Nazareth L."/>
            <person name="Reid J."/>
            <person name="Worley K."/>
            <person name="Petrosino J."/>
            <person name="Highlander S."/>
            <person name="Gibbs R."/>
        </authorList>
    </citation>
    <scope>NUCLEOTIDE SEQUENCE [LARGE SCALE GENOMIC DNA]</scope>
    <source>
        <strain evidence="1 2">ATCC 25644</strain>
    </source>
</reference>
<dbReference type="HOGENOM" id="CLU_2973855_0_0_9"/>
<evidence type="ECO:0000313" key="1">
    <source>
        <dbReference type="EMBL" id="EFZ33751.1"/>
    </source>
</evidence>
<proteinExistence type="predicted"/>
<sequence>MPQIEKPDDLQLFANHPVFCVCMTIACYDGNKKKVCFHFRVSKSSEKVTFPVIEGLAY</sequence>
<accession>E7FTF4</accession>
<comment type="caution">
    <text evidence="1">The sequence shown here is derived from an EMBL/GenBank/DDBJ whole genome shotgun (WGS) entry which is preliminary data.</text>
</comment>
<dbReference type="Proteomes" id="UP000004099">
    <property type="component" value="Unassembled WGS sequence"/>
</dbReference>
<dbReference type="PROSITE" id="PS51257">
    <property type="entry name" value="PROKAR_LIPOPROTEIN"/>
    <property type="match status" value="1"/>
</dbReference>
<organism evidence="1 2">
    <name type="scientific">Ligilactobacillus ruminis ATCC 25644</name>
    <dbReference type="NCBI Taxonomy" id="525362"/>
    <lineage>
        <taxon>Bacteria</taxon>
        <taxon>Bacillati</taxon>
        <taxon>Bacillota</taxon>
        <taxon>Bacilli</taxon>
        <taxon>Lactobacillales</taxon>
        <taxon>Lactobacillaceae</taxon>
        <taxon>Ligilactobacillus</taxon>
    </lineage>
</organism>
<name>E7FTF4_9LACO</name>
<evidence type="ECO:0000313" key="2">
    <source>
        <dbReference type="Proteomes" id="UP000004099"/>
    </source>
</evidence>
<dbReference type="EMBL" id="ACGS02000052">
    <property type="protein sequence ID" value="EFZ33751.1"/>
    <property type="molecule type" value="Genomic_DNA"/>
</dbReference>
<gene>
    <name evidence="1" type="ORF">HMPREF0542_12182</name>
</gene>